<feature type="compositionally biased region" description="Polar residues" evidence="1">
    <location>
        <begin position="106"/>
        <end position="116"/>
    </location>
</feature>
<evidence type="ECO:0000313" key="3">
    <source>
        <dbReference type="Proteomes" id="UP001177003"/>
    </source>
</evidence>
<evidence type="ECO:0000313" key="2">
    <source>
        <dbReference type="EMBL" id="CAI9290673.1"/>
    </source>
</evidence>
<proteinExistence type="predicted"/>
<feature type="region of interest" description="Disordered" evidence="1">
    <location>
        <begin position="14"/>
        <end position="133"/>
    </location>
</feature>
<sequence>MYACMSEASYVIQEYKKHPSSGPRELTPAMVRSIEEADKPPKRGKKSDTQKEKNVAKSTKKKPARRLILQPTSDSDSEYVPPLTKPSTHSDSESESSDDEALAAQKKSQTVNTSVDNLHRSLQAERSNLEAAR</sequence>
<reference evidence="2" key="1">
    <citation type="submission" date="2023-04" db="EMBL/GenBank/DDBJ databases">
        <authorList>
            <person name="Vijverberg K."/>
            <person name="Xiong W."/>
            <person name="Schranz E."/>
        </authorList>
    </citation>
    <scope>NUCLEOTIDE SEQUENCE</scope>
</reference>
<evidence type="ECO:0000256" key="1">
    <source>
        <dbReference type="SAM" id="MobiDB-lite"/>
    </source>
</evidence>
<feature type="compositionally biased region" description="Basic and acidic residues" evidence="1">
    <location>
        <begin position="33"/>
        <end position="55"/>
    </location>
</feature>
<dbReference type="EMBL" id="OX465082">
    <property type="protein sequence ID" value="CAI9290673.1"/>
    <property type="molecule type" value="Genomic_DNA"/>
</dbReference>
<accession>A0AA35ZEF6</accession>
<name>A0AA35ZEF6_LACSI</name>
<organism evidence="2 3">
    <name type="scientific">Lactuca saligna</name>
    <name type="common">Willowleaf lettuce</name>
    <dbReference type="NCBI Taxonomy" id="75948"/>
    <lineage>
        <taxon>Eukaryota</taxon>
        <taxon>Viridiplantae</taxon>
        <taxon>Streptophyta</taxon>
        <taxon>Embryophyta</taxon>
        <taxon>Tracheophyta</taxon>
        <taxon>Spermatophyta</taxon>
        <taxon>Magnoliopsida</taxon>
        <taxon>eudicotyledons</taxon>
        <taxon>Gunneridae</taxon>
        <taxon>Pentapetalae</taxon>
        <taxon>asterids</taxon>
        <taxon>campanulids</taxon>
        <taxon>Asterales</taxon>
        <taxon>Asteraceae</taxon>
        <taxon>Cichorioideae</taxon>
        <taxon>Cichorieae</taxon>
        <taxon>Lactucinae</taxon>
        <taxon>Lactuca</taxon>
    </lineage>
</organism>
<dbReference type="Proteomes" id="UP001177003">
    <property type="component" value="Chromosome 6"/>
</dbReference>
<dbReference type="AlphaFoldDB" id="A0AA35ZEF6"/>
<keyword evidence="3" id="KW-1185">Reference proteome</keyword>
<gene>
    <name evidence="2" type="ORF">LSALG_LOCUS29857</name>
</gene>
<protein>
    <submittedName>
        <fullName evidence="2">Uncharacterized protein</fullName>
    </submittedName>
</protein>